<dbReference type="Pfam" id="PF00013">
    <property type="entry name" value="KH_1"/>
    <property type="match status" value="1"/>
</dbReference>
<name>C5KDP2_PERM5</name>
<dbReference type="OMA" id="ETKFEGP"/>
<dbReference type="InterPro" id="IPR004087">
    <property type="entry name" value="KH_dom"/>
</dbReference>
<feature type="domain" description="K Homology" evidence="3">
    <location>
        <begin position="335"/>
        <end position="400"/>
    </location>
</feature>
<dbReference type="PROSITE" id="PS50084">
    <property type="entry name" value="KH_TYPE_1"/>
    <property type="match status" value="1"/>
</dbReference>
<dbReference type="OrthoDB" id="427410at2759"/>
<gene>
    <name evidence="4" type="ORF">Pmar_PMAR022286</name>
</gene>
<keyword evidence="1" id="KW-0694">RNA-binding</keyword>
<evidence type="ECO:0000313" key="5">
    <source>
        <dbReference type="Proteomes" id="UP000007800"/>
    </source>
</evidence>
<feature type="compositionally biased region" description="Basic and acidic residues" evidence="2">
    <location>
        <begin position="435"/>
        <end position="447"/>
    </location>
</feature>
<dbReference type="AlphaFoldDB" id="C5KDP2"/>
<feature type="region of interest" description="Disordered" evidence="2">
    <location>
        <begin position="9"/>
        <end position="35"/>
    </location>
</feature>
<dbReference type="InParanoid" id="C5KDP2"/>
<reference evidence="4 5" key="1">
    <citation type="submission" date="2008-07" db="EMBL/GenBank/DDBJ databases">
        <authorList>
            <person name="El-Sayed N."/>
            <person name="Caler E."/>
            <person name="Inman J."/>
            <person name="Amedeo P."/>
            <person name="Hass B."/>
            <person name="Wortman J."/>
        </authorList>
    </citation>
    <scope>NUCLEOTIDE SEQUENCE [LARGE SCALE GENOMIC DNA]</scope>
    <source>
        <strain evidence="5">ATCC 50983 / TXsc</strain>
    </source>
</reference>
<dbReference type="Proteomes" id="UP000007800">
    <property type="component" value="Unassembled WGS sequence"/>
</dbReference>
<dbReference type="CDD" id="cd00105">
    <property type="entry name" value="KH-I"/>
    <property type="match status" value="1"/>
</dbReference>
<evidence type="ECO:0000256" key="2">
    <source>
        <dbReference type="SAM" id="MobiDB-lite"/>
    </source>
</evidence>
<organism evidence="5">
    <name type="scientific">Perkinsus marinus (strain ATCC 50983 / TXsc)</name>
    <dbReference type="NCBI Taxonomy" id="423536"/>
    <lineage>
        <taxon>Eukaryota</taxon>
        <taxon>Sar</taxon>
        <taxon>Alveolata</taxon>
        <taxon>Perkinsozoa</taxon>
        <taxon>Perkinsea</taxon>
        <taxon>Perkinsida</taxon>
        <taxon>Perkinsidae</taxon>
        <taxon>Perkinsus</taxon>
    </lineage>
</organism>
<keyword evidence="5" id="KW-1185">Reference proteome</keyword>
<dbReference type="Gene3D" id="3.30.1370.10">
    <property type="entry name" value="K Homology domain, type 1"/>
    <property type="match status" value="1"/>
</dbReference>
<evidence type="ECO:0000256" key="1">
    <source>
        <dbReference type="PROSITE-ProRule" id="PRU00117"/>
    </source>
</evidence>
<dbReference type="SMART" id="SM00322">
    <property type="entry name" value="KH"/>
    <property type="match status" value="1"/>
</dbReference>
<dbReference type="InterPro" id="IPR004088">
    <property type="entry name" value="KH_dom_type_1"/>
</dbReference>
<dbReference type="SUPFAM" id="SSF54791">
    <property type="entry name" value="Eukaryotic type KH-domain (KH-domain type I)"/>
    <property type="match status" value="1"/>
</dbReference>
<evidence type="ECO:0000259" key="3">
    <source>
        <dbReference type="SMART" id="SM00322"/>
    </source>
</evidence>
<protein>
    <recommendedName>
        <fullName evidence="3">K Homology domain-containing protein</fullName>
    </recommendedName>
</protein>
<dbReference type="RefSeq" id="XP_002785549.1">
    <property type="nucleotide sequence ID" value="XM_002785503.1"/>
</dbReference>
<sequence>MKGQNLLIKPNLLNPQAAAQGNGQSTGETKFEGPPMVNEPVQTDCFRGRAFQSDSMGGNYAKMMKEKYGVNVSVAPLSGNGAVVNCRAPSKDQAVAASKVISKILAGFHVELIETTDEVLDKLFDTTMNPDKTIEEIYMLGRVSQLKNKEPGTTIARSNPDNFENSQVGIIVEESVRKELPRIRGDVMDIIRKCSYTTETVKVPRAHTKTWGETTTTSLNDALNGEAMVFFRRAQTKDDESYLDLWGSPEGRERAKELLKQFYEAVSVSVPEEAVQPMLQDRCKVLQDIQRDAAVSLYYSKPDSAVFIYGLKKNKDKAAADFNNFLDNLHKQLAKYTIKQIELRSDEMGILIGPKGRNIRRITEESLCHDIRVGEDQIVTITGLPAAVEKAVTMIEEDLNARKDVVTVQSPGNEKENEPTPEAKSFLFARREGGWGEKAPDVAKEEPVDLNSTDQFPPLGAHPSGKPKKAKFRKNKANMLVTMTLELMKE</sequence>
<proteinExistence type="predicted"/>
<feature type="region of interest" description="Disordered" evidence="2">
    <location>
        <begin position="435"/>
        <end position="472"/>
    </location>
</feature>
<accession>C5KDP2</accession>
<dbReference type="GeneID" id="9062399"/>
<feature type="compositionally biased region" description="Polar residues" evidence="2">
    <location>
        <begin position="13"/>
        <end position="28"/>
    </location>
</feature>
<dbReference type="GO" id="GO:0003723">
    <property type="term" value="F:RNA binding"/>
    <property type="evidence" value="ECO:0007669"/>
    <property type="project" value="UniProtKB-UniRule"/>
</dbReference>
<dbReference type="InterPro" id="IPR036612">
    <property type="entry name" value="KH_dom_type_1_sf"/>
</dbReference>
<dbReference type="EMBL" id="GG672124">
    <property type="protein sequence ID" value="EER17345.1"/>
    <property type="molecule type" value="Genomic_DNA"/>
</dbReference>
<evidence type="ECO:0000313" key="4">
    <source>
        <dbReference type="EMBL" id="EER17345.1"/>
    </source>
</evidence>